<dbReference type="InterPro" id="IPR050109">
    <property type="entry name" value="HTH-type_TetR-like_transc_reg"/>
</dbReference>
<evidence type="ECO:0000313" key="6">
    <source>
        <dbReference type="EMBL" id="NIH97094.1"/>
    </source>
</evidence>
<feature type="DNA-binding region" description="H-T-H motif" evidence="4">
    <location>
        <begin position="30"/>
        <end position="49"/>
    </location>
</feature>
<organism evidence="6 7">
    <name type="scientific">Mycolicibacterium fluoranthenivorans</name>
    <dbReference type="NCBI Taxonomy" id="258505"/>
    <lineage>
        <taxon>Bacteria</taxon>
        <taxon>Bacillati</taxon>
        <taxon>Actinomycetota</taxon>
        <taxon>Actinomycetes</taxon>
        <taxon>Mycobacteriales</taxon>
        <taxon>Mycobacteriaceae</taxon>
        <taxon>Mycolicibacterium</taxon>
    </lineage>
</organism>
<dbReference type="Gene3D" id="1.10.357.10">
    <property type="entry name" value="Tetracycline Repressor, domain 2"/>
    <property type="match status" value="1"/>
</dbReference>
<dbReference type="SUPFAM" id="SSF48498">
    <property type="entry name" value="Tetracyclin repressor-like, C-terminal domain"/>
    <property type="match status" value="1"/>
</dbReference>
<dbReference type="GO" id="GO:0003700">
    <property type="term" value="F:DNA-binding transcription factor activity"/>
    <property type="evidence" value="ECO:0007669"/>
    <property type="project" value="TreeGrafter"/>
</dbReference>
<sequence length="213" mass="23336">MADVERSPKYHDIVVAAQELFGEVGYEKTSVREIAERAHIALGTLYSHFPDGKIGVLSAAMTERVERLTAFLADGQIEDPLAAFLDRVRRLNSEIVRDPFLRRVLLEQGHVYEPRLRERGQQLVDAFGALAVAELTRLTESGAAQCDDPQAVAVLIRSATVGWITANASGTATVSHDRLLEVLIDAVQALIEPRRSPTGVRRKGGATLRSGRI</sequence>
<evidence type="ECO:0000256" key="3">
    <source>
        <dbReference type="ARBA" id="ARBA00023163"/>
    </source>
</evidence>
<dbReference type="InterPro" id="IPR036271">
    <property type="entry name" value="Tet_transcr_reg_TetR-rel_C_sf"/>
</dbReference>
<comment type="caution">
    <text evidence="6">The sequence shown here is derived from an EMBL/GenBank/DDBJ whole genome shotgun (WGS) entry which is preliminary data.</text>
</comment>
<keyword evidence="7" id="KW-1185">Reference proteome</keyword>
<dbReference type="AlphaFoldDB" id="A0A7X5ZEC1"/>
<feature type="domain" description="HTH tetR-type" evidence="5">
    <location>
        <begin position="7"/>
        <end position="67"/>
    </location>
</feature>
<dbReference type="PANTHER" id="PTHR30055:SF234">
    <property type="entry name" value="HTH-TYPE TRANSCRIPTIONAL REGULATOR BETI"/>
    <property type="match status" value="1"/>
</dbReference>
<accession>A0A7X5ZEC1</accession>
<dbReference type="EMBL" id="JAANOW010000002">
    <property type="protein sequence ID" value="NIH97094.1"/>
    <property type="molecule type" value="Genomic_DNA"/>
</dbReference>
<reference evidence="6 7" key="1">
    <citation type="submission" date="2020-03" db="EMBL/GenBank/DDBJ databases">
        <title>Sequencing the genomes of 1000 actinobacteria strains.</title>
        <authorList>
            <person name="Klenk H.-P."/>
        </authorList>
    </citation>
    <scope>NUCLEOTIDE SEQUENCE [LARGE SCALE GENOMIC DNA]</scope>
    <source>
        <strain evidence="6 7">DSM 44556</strain>
    </source>
</reference>
<dbReference type="Pfam" id="PF00440">
    <property type="entry name" value="TetR_N"/>
    <property type="match status" value="1"/>
</dbReference>
<dbReference type="PRINTS" id="PR00455">
    <property type="entry name" value="HTHTETR"/>
</dbReference>
<evidence type="ECO:0000313" key="7">
    <source>
        <dbReference type="Proteomes" id="UP000547444"/>
    </source>
</evidence>
<keyword evidence="2 4" id="KW-0238">DNA-binding</keyword>
<dbReference type="InterPro" id="IPR009057">
    <property type="entry name" value="Homeodomain-like_sf"/>
</dbReference>
<dbReference type="PROSITE" id="PS50977">
    <property type="entry name" value="HTH_TETR_2"/>
    <property type="match status" value="1"/>
</dbReference>
<dbReference type="GO" id="GO:0000976">
    <property type="term" value="F:transcription cis-regulatory region binding"/>
    <property type="evidence" value="ECO:0007669"/>
    <property type="project" value="TreeGrafter"/>
</dbReference>
<keyword evidence="3" id="KW-0804">Transcription</keyword>
<dbReference type="InterPro" id="IPR001647">
    <property type="entry name" value="HTH_TetR"/>
</dbReference>
<evidence type="ECO:0000256" key="4">
    <source>
        <dbReference type="PROSITE-ProRule" id="PRU00335"/>
    </source>
</evidence>
<keyword evidence="1" id="KW-0805">Transcription regulation</keyword>
<evidence type="ECO:0000256" key="1">
    <source>
        <dbReference type="ARBA" id="ARBA00023015"/>
    </source>
</evidence>
<dbReference type="PANTHER" id="PTHR30055">
    <property type="entry name" value="HTH-TYPE TRANSCRIPTIONAL REGULATOR RUTR"/>
    <property type="match status" value="1"/>
</dbReference>
<protein>
    <submittedName>
        <fullName evidence="6">AcrR family transcriptional regulator</fullName>
    </submittedName>
</protein>
<name>A0A7X5ZEC1_9MYCO</name>
<proteinExistence type="predicted"/>
<dbReference type="SUPFAM" id="SSF46689">
    <property type="entry name" value="Homeodomain-like"/>
    <property type="match status" value="1"/>
</dbReference>
<dbReference type="RefSeq" id="WP_167161846.1">
    <property type="nucleotide sequence ID" value="NZ_JAANOW010000002.1"/>
</dbReference>
<evidence type="ECO:0000259" key="5">
    <source>
        <dbReference type="PROSITE" id="PS50977"/>
    </source>
</evidence>
<dbReference type="Proteomes" id="UP000547444">
    <property type="component" value="Unassembled WGS sequence"/>
</dbReference>
<evidence type="ECO:0000256" key="2">
    <source>
        <dbReference type="ARBA" id="ARBA00023125"/>
    </source>
</evidence>
<gene>
    <name evidence="6" type="ORF">FHU31_004084</name>
</gene>